<feature type="domain" description="SKP1 component POZ" evidence="4">
    <location>
        <begin position="3"/>
        <end position="44"/>
    </location>
</feature>
<organism evidence="5 6">
    <name type="scientific">Zingiber officinale</name>
    <name type="common">Ginger</name>
    <name type="synonym">Amomum zingiber</name>
    <dbReference type="NCBI Taxonomy" id="94328"/>
    <lineage>
        <taxon>Eukaryota</taxon>
        <taxon>Viridiplantae</taxon>
        <taxon>Streptophyta</taxon>
        <taxon>Embryophyta</taxon>
        <taxon>Tracheophyta</taxon>
        <taxon>Spermatophyta</taxon>
        <taxon>Magnoliopsida</taxon>
        <taxon>Liliopsida</taxon>
        <taxon>Zingiberales</taxon>
        <taxon>Zingiberaceae</taxon>
        <taxon>Zingiber</taxon>
    </lineage>
</organism>
<evidence type="ECO:0000259" key="4">
    <source>
        <dbReference type="Pfam" id="PF03931"/>
    </source>
</evidence>
<dbReference type="PANTHER" id="PTHR11165">
    <property type="entry name" value="SKP1"/>
    <property type="match status" value="1"/>
</dbReference>
<gene>
    <name evidence="5" type="ORF">ZIOFF_031369</name>
</gene>
<keyword evidence="3" id="KW-0833">Ubl conjugation pathway</keyword>
<sequence>MTKTIKLVSSDGQGIKVEEEVALRSKVIEDMLNDVDGVIPLFLVHSKSISNPTLNAWDREFIKLDSSSLYDLLIVCTEEEGQR</sequence>
<dbReference type="AlphaFoldDB" id="A0A8J5GD20"/>
<evidence type="ECO:0000256" key="3">
    <source>
        <dbReference type="ARBA" id="ARBA00022786"/>
    </source>
</evidence>
<dbReference type="GO" id="GO:0009867">
    <property type="term" value="P:jasmonic acid mediated signaling pathway"/>
    <property type="evidence" value="ECO:0007669"/>
    <property type="project" value="UniProtKB-ARBA"/>
</dbReference>
<dbReference type="Proteomes" id="UP000734854">
    <property type="component" value="Unassembled WGS sequence"/>
</dbReference>
<reference evidence="5 6" key="1">
    <citation type="submission" date="2020-08" db="EMBL/GenBank/DDBJ databases">
        <title>Plant Genome Project.</title>
        <authorList>
            <person name="Zhang R.-G."/>
        </authorList>
    </citation>
    <scope>NUCLEOTIDE SEQUENCE [LARGE SCALE GENOMIC DNA]</scope>
    <source>
        <tissue evidence="5">Rhizome</tissue>
    </source>
</reference>
<dbReference type="InterPro" id="IPR016073">
    <property type="entry name" value="Skp1_comp_POZ"/>
</dbReference>
<evidence type="ECO:0000313" key="5">
    <source>
        <dbReference type="EMBL" id="KAG6506054.1"/>
    </source>
</evidence>
<dbReference type="Gene3D" id="3.30.710.10">
    <property type="entry name" value="Potassium Channel Kv1.1, Chain A"/>
    <property type="match status" value="1"/>
</dbReference>
<proteinExistence type="inferred from homology"/>
<accession>A0A8J5GD20</accession>
<comment type="caution">
    <text evidence="5">The sequence shown here is derived from an EMBL/GenBank/DDBJ whole genome shotgun (WGS) entry which is preliminary data.</text>
</comment>
<dbReference type="Pfam" id="PF03931">
    <property type="entry name" value="Skp1_POZ"/>
    <property type="match status" value="1"/>
</dbReference>
<dbReference type="EMBL" id="JACMSC010000009">
    <property type="protein sequence ID" value="KAG6506054.1"/>
    <property type="molecule type" value="Genomic_DNA"/>
</dbReference>
<dbReference type="SUPFAM" id="SSF54695">
    <property type="entry name" value="POZ domain"/>
    <property type="match status" value="1"/>
</dbReference>
<evidence type="ECO:0000256" key="1">
    <source>
        <dbReference type="ARBA" id="ARBA00004906"/>
    </source>
</evidence>
<dbReference type="InterPro" id="IPR011333">
    <property type="entry name" value="SKP1/BTB/POZ_sf"/>
</dbReference>
<dbReference type="SMART" id="SM00512">
    <property type="entry name" value="Skp1"/>
    <property type="match status" value="1"/>
</dbReference>
<keyword evidence="6" id="KW-1185">Reference proteome</keyword>
<dbReference type="GO" id="GO:0006511">
    <property type="term" value="P:ubiquitin-dependent protein catabolic process"/>
    <property type="evidence" value="ECO:0007669"/>
    <property type="project" value="InterPro"/>
</dbReference>
<dbReference type="InterPro" id="IPR001232">
    <property type="entry name" value="SKP1-like"/>
</dbReference>
<evidence type="ECO:0000313" key="6">
    <source>
        <dbReference type="Proteomes" id="UP000734854"/>
    </source>
</evidence>
<evidence type="ECO:0000256" key="2">
    <source>
        <dbReference type="ARBA" id="ARBA00009993"/>
    </source>
</evidence>
<protein>
    <recommendedName>
        <fullName evidence="4">SKP1 component POZ domain-containing protein</fullName>
    </recommendedName>
</protein>
<name>A0A8J5GD20_ZINOF</name>
<comment type="pathway">
    <text evidence="1">Protein modification; protein ubiquitination.</text>
</comment>
<comment type="similarity">
    <text evidence="2">Belongs to the SKP1 family.</text>
</comment>
<dbReference type="InterPro" id="IPR016897">
    <property type="entry name" value="SKP1"/>
</dbReference>